<proteinExistence type="predicted"/>
<reference evidence="1 2" key="1">
    <citation type="journal article" date="2018" name="Front. Plant Sci.">
        <title>Red Clover (Trifolium pratense) and Zigzag Clover (T. medium) - A Picture of Genomic Similarities and Differences.</title>
        <authorList>
            <person name="Dluhosova J."/>
            <person name="Istvanek J."/>
            <person name="Nedelnik J."/>
            <person name="Repkova J."/>
        </authorList>
    </citation>
    <scope>NUCLEOTIDE SEQUENCE [LARGE SCALE GENOMIC DNA]</scope>
    <source>
        <strain evidence="2">cv. 10/8</strain>
        <tissue evidence="1">Leaf</tissue>
    </source>
</reference>
<evidence type="ECO:0000313" key="2">
    <source>
        <dbReference type="Proteomes" id="UP000265520"/>
    </source>
</evidence>
<sequence>MPQYSVNEEFCPVIFEIPALVVPQVVSVPQPGPAIPQATVTYSAPLVNTVPQKPEPIFHADSMGYDKVDDLQD</sequence>
<dbReference type="EMBL" id="LXQA010518348">
    <property type="protein sequence ID" value="MCI56787.1"/>
    <property type="molecule type" value="Genomic_DNA"/>
</dbReference>
<dbReference type="Proteomes" id="UP000265520">
    <property type="component" value="Unassembled WGS sequence"/>
</dbReference>
<dbReference type="AlphaFoldDB" id="A0A392T8L9"/>
<comment type="caution">
    <text evidence="1">The sequence shown here is derived from an EMBL/GenBank/DDBJ whole genome shotgun (WGS) entry which is preliminary data.</text>
</comment>
<name>A0A392T8L9_9FABA</name>
<feature type="non-terminal residue" evidence="1">
    <location>
        <position position="73"/>
    </location>
</feature>
<keyword evidence="2" id="KW-1185">Reference proteome</keyword>
<accession>A0A392T8L9</accession>
<evidence type="ECO:0000313" key="1">
    <source>
        <dbReference type="EMBL" id="MCI56787.1"/>
    </source>
</evidence>
<organism evidence="1 2">
    <name type="scientific">Trifolium medium</name>
    <dbReference type="NCBI Taxonomy" id="97028"/>
    <lineage>
        <taxon>Eukaryota</taxon>
        <taxon>Viridiplantae</taxon>
        <taxon>Streptophyta</taxon>
        <taxon>Embryophyta</taxon>
        <taxon>Tracheophyta</taxon>
        <taxon>Spermatophyta</taxon>
        <taxon>Magnoliopsida</taxon>
        <taxon>eudicotyledons</taxon>
        <taxon>Gunneridae</taxon>
        <taxon>Pentapetalae</taxon>
        <taxon>rosids</taxon>
        <taxon>fabids</taxon>
        <taxon>Fabales</taxon>
        <taxon>Fabaceae</taxon>
        <taxon>Papilionoideae</taxon>
        <taxon>50 kb inversion clade</taxon>
        <taxon>NPAAA clade</taxon>
        <taxon>Hologalegina</taxon>
        <taxon>IRL clade</taxon>
        <taxon>Trifolieae</taxon>
        <taxon>Trifolium</taxon>
    </lineage>
</organism>
<protein>
    <submittedName>
        <fullName evidence="1">Uncharacterized protein</fullName>
    </submittedName>
</protein>